<sequence length="77" mass="8173">MGTKRGKVETALEDFDNMPGRNSVSLNWSMLSSAPNRASGHLVLTIPGMKEITVSRSKVPSVLSDILSAEFGVALAV</sequence>
<accession>A0A4Y7LDG4</accession>
<keyword evidence="2" id="KW-1185">Reference proteome</keyword>
<gene>
    <name evidence="1" type="ORF">C5167_046322</name>
</gene>
<dbReference type="Proteomes" id="UP000316621">
    <property type="component" value="Chromosome 11"/>
</dbReference>
<dbReference type="EMBL" id="CM010725">
    <property type="protein sequence ID" value="RZC83534.1"/>
    <property type="molecule type" value="Genomic_DNA"/>
</dbReference>
<reference evidence="1 2" key="1">
    <citation type="journal article" date="2018" name="Science">
        <title>The opium poppy genome and morphinan production.</title>
        <authorList>
            <person name="Guo L."/>
            <person name="Winzer T."/>
            <person name="Yang X."/>
            <person name="Li Y."/>
            <person name="Ning Z."/>
            <person name="He Z."/>
            <person name="Teodor R."/>
            <person name="Lu Y."/>
            <person name="Bowser T.A."/>
            <person name="Graham I.A."/>
            <person name="Ye K."/>
        </authorList>
    </citation>
    <scope>NUCLEOTIDE SEQUENCE [LARGE SCALE GENOMIC DNA]</scope>
    <source>
        <strain evidence="2">cv. HN1</strain>
        <tissue evidence="1">Leaves</tissue>
    </source>
</reference>
<protein>
    <submittedName>
        <fullName evidence="1">Uncharacterized protein</fullName>
    </submittedName>
</protein>
<evidence type="ECO:0000313" key="1">
    <source>
        <dbReference type="EMBL" id="RZC83534.1"/>
    </source>
</evidence>
<dbReference type="AlphaFoldDB" id="A0A4Y7LDG4"/>
<dbReference type="Gramene" id="RZC83534">
    <property type="protein sequence ID" value="RZC83534"/>
    <property type="gene ID" value="C5167_046322"/>
</dbReference>
<proteinExistence type="predicted"/>
<evidence type="ECO:0000313" key="2">
    <source>
        <dbReference type="Proteomes" id="UP000316621"/>
    </source>
</evidence>
<name>A0A4Y7LDG4_PAPSO</name>
<organism evidence="1 2">
    <name type="scientific">Papaver somniferum</name>
    <name type="common">Opium poppy</name>
    <dbReference type="NCBI Taxonomy" id="3469"/>
    <lineage>
        <taxon>Eukaryota</taxon>
        <taxon>Viridiplantae</taxon>
        <taxon>Streptophyta</taxon>
        <taxon>Embryophyta</taxon>
        <taxon>Tracheophyta</taxon>
        <taxon>Spermatophyta</taxon>
        <taxon>Magnoliopsida</taxon>
        <taxon>Ranunculales</taxon>
        <taxon>Papaveraceae</taxon>
        <taxon>Papaveroideae</taxon>
        <taxon>Papaver</taxon>
    </lineage>
</organism>